<dbReference type="GO" id="GO:0000981">
    <property type="term" value="F:DNA-binding transcription factor activity, RNA polymerase II-specific"/>
    <property type="evidence" value="ECO:0007669"/>
    <property type="project" value="TreeGrafter"/>
</dbReference>
<dbReference type="EMBL" id="BTGD01000001">
    <property type="protein sequence ID" value="GMM54260.1"/>
    <property type="molecule type" value="Genomic_DNA"/>
</dbReference>
<dbReference type="GO" id="GO:0005634">
    <property type="term" value="C:nucleus"/>
    <property type="evidence" value="ECO:0007669"/>
    <property type="project" value="UniProtKB-SubCell"/>
</dbReference>
<feature type="region of interest" description="Disordered" evidence="7">
    <location>
        <begin position="207"/>
        <end position="246"/>
    </location>
</feature>
<comment type="subcellular location">
    <subcellularLocation>
        <location evidence="1">Nucleus</location>
    </subcellularLocation>
</comment>
<dbReference type="InterPro" id="IPR039355">
    <property type="entry name" value="Transcription_factor_GATA"/>
</dbReference>
<dbReference type="CDD" id="cd00202">
    <property type="entry name" value="ZnF_GATA"/>
    <property type="match status" value="1"/>
</dbReference>
<feature type="compositionally biased region" description="Polar residues" evidence="7">
    <location>
        <begin position="211"/>
        <end position="246"/>
    </location>
</feature>
<proteinExistence type="predicted"/>
<feature type="region of interest" description="Disordered" evidence="7">
    <location>
        <begin position="363"/>
        <end position="399"/>
    </location>
</feature>
<keyword evidence="3 6" id="KW-0863">Zinc-finger</keyword>
<feature type="compositionally biased region" description="Polar residues" evidence="7">
    <location>
        <begin position="25"/>
        <end position="35"/>
    </location>
</feature>
<evidence type="ECO:0000256" key="5">
    <source>
        <dbReference type="ARBA" id="ARBA00023242"/>
    </source>
</evidence>
<evidence type="ECO:0000256" key="7">
    <source>
        <dbReference type="SAM" id="MobiDB-lite"/>
    </source>
</evidence>
<dbReference type="Gene3D" id="3.30.50.10">
    <property type="entry name" value="Erythroid Transcription Factor GATA-1, subunit A"/>
    <property type="match status" value="1"/>
</dbReference>
<dbReference type="PANTHER" id="PTHR10071:SF281">
    <property type="entry name" value="BOX A-BINDING FACTOR-RELATED"/>
    <property type="match status" value="1"/>
</dbReference>
<feature type="region of interest" description="Disordered" evidence="7">
    <location>
        <begin position="1"/>
        <end position="59"/>
    </location>
</feature>
<keyword evidence="4" id="KW-0862">Zinc</keyword>
<sequence>MGFPGKTEPAGPKTFVYDQKMHIPSSLNSSHTNNPRRLIPRNTASGSDSNQDDKHPGTQILFRNATPSEKTQQTNSPPVCKNCLTSTTPLWRRDENGAVLCNACGLFLKLHGRPRPISLKTDTIKSRNRKGTIHSEGAKNTNVLSIAPKKVSKPSSKKRKKNMEDGELSKPSSKTSEIVDGLHTQGDYSNIQPRKHTSEVNKLNKHYHPSSVASNNSAYSGNLTNSISSPNNIPKPHTSSNSAATQLPSVSSLLSDINSEIKPVENDPSRKCFNDSRVLSHPNGIPSSFDIERNKNSSPSLLNPTMTSSIATSSNPHIQPNDTDNTDHLREHLKSDIPPPLIPSRHPAKFPVVLSLKDQLTSTRSNTQMPLNHPEALSLNASPSLDNSDSITPFSSRDGDLQNVPVSGLDNVLHKMQSSDSIYDDSSQLSATLKNEEEIIKLRTKVEELEMMITMYKKHIFELDKKYQTLKEKVHEKDSHL</sequence>
<dbReference type="GO" id="GO:0000978">
    <property type="term" value="F:RNA polymerase II cis-regulatory region sequence-specific DNA binding"/>
    <property type="evidence" value="ECO:0007669"/>
    <property type="project" value="TreeGrafter"/>
</dbReference>
<name>A0AAV5RS61_MAUHU</name>
<evidence type="ECO:0000313" key="10">
    <source>
        <dbReference type="Proteomes" id="UP001377567"/>
    </source>
</evidence>
<dbReference type="PROSITE" id="PS50114">
    <property type="entry name" value="GATA_ZN_FINGER_2"/>
    <property type="match status" value="1"/>
</dbReference>
<evidence type="ECO:0000256" key="4">
    <source>
        <dbReference type="ARBA" id="ARBA00022833"/>
    </source>
</evidence>
<feature type="compositionally biased region" description="Polar residues" evidence="7">
    <location>
        <begin position="379"/>
        <end position="395"/>
    </location>
</feature>
<dbReference type="InterPro" id="IPR000679">
    <property type="entry name" value="Znf_GATA"/>
</dbReference>
<feature type="compositionally biased region" description="Basic and acidic residues" evidence="7">
    <location>
        <begin position="262"/>
        <end position="274"/>
    </location>
</feature>
<dbReference type="InterPro" id="IPR013088">
    <property type="entry name" value="Znf_NHR/GATA"/>
</dbReference>
<reference evidence="9 10" key="1">
    <citation type="journal article" date="2023" name="Elife">
        <title>Identification of key yeast species and microbe-microbe interactions impacting larval growth of Drosophila in the wild.</title>
        <authorList>
            <person name="Mure A."/>
            <person name="Sugiura Y."/>
            <person name="Maeda R."/>
            <person name="Honda K."/>
            <person name="Sakurai N."/>
            <person name="Takahashi Y."/>
            <person name="Watada M."/>
            <person name="Katoh T."/>
            <person name="Gotoh A."/>
            <person name="Gotoh Y."/>
            <person name="Taniguchi I."/>
            <person name="Nakamura K."/>
            <person name="Hayashi T."/>
            <person name="Katayama T."/>
            <person name="Uemura T."/>
            <person name="Hattori Y."/>
        </authorList>
    </citation>
    <scope>NUCLEOTIDE SEQUENCE [LARGE SCALE GENOMIC DNA]</scope>
    <source>
        <strain evidence="9 10">KH-74</strain>
    </source>
</reference>
<keyword evidence="10" id="KW-1185">Reference proteome</keyword>
<evidence type="ECO:0000313" key="9">
    <source>
        <dbReference type="EMBL" id="GMM54260.1"/>
    </source>
</evidence>
<dbReference type="SUPFAM" id="SSF57716">
    <property type="entry name" value="Glucocorticoid receptor-like (DNA-binding domain)"/>
    <property type="match status" value="1"/>
</dbReference>
<evidence type="ECO:0000256" key="3">
    <source>
        <dbReference type="ARBA" id="ARBA00022771"/>
    </source>
</evidence>
<organism evidence="9 10">
    <name type="scientific">Maudiozyma humilis</name>
    <name type="common">Sour dough yeast</name>
    <name type="synonym">Kazachstania humilis</name>
    <dbReference type="NCBI Taxonomy" id="51915"/>
    <lineage>
        <taxon>Eukaryota</taxon>
        <taxon>Fungi</taxon>
        <taxon>Dikarya</taxon>
        <taxon>Ascomycota</taxon>
        <taxon>Saccharomycotina</taxon>
        <taxon>Saccharomycetes</taxon>
        <taxon>Saccharomycetales</taxon>
        <taxon>Saccharomycetaceae</taxon>
        <taxon>Maudiozyma</taxon>
    </lineage>
</organism>
<dbReference type="GO" id="GO:0045944">
    <property type="term" value="P:positive regulation of transcription by RNA polymerase II"/>
    <property type="evidence" value="ECO:0007669"/>
    <property type="project" value="TreeGrafter"/>
</dbReference>
<dbReference type="PRINTS" id="PR00619">
    <property type="entry name" value="GATAZNFINGER"/>
</dbReference>
<comment type="caution">
    <text evidence="9">The sequence shown here is derived from an EMBL/GenBank/DDBJ whole genome shotgun (WGS) entry which is preliminary data.</text>
</comment>
<dbReference type="AlphaFoldDB" id="A0AAV5RS61"/>
<dbReference type="Pfam" id="PF00320">
    <property type="entry name" value="GATA"/>
    <property type="match status" value="1"/>
</dbReference>
<evidence type="ECO:0000256" key="2">
    <source>
        <dbReference type="ARBA" id="ARBA00022723"/>
    </source>
</evidence>
<gene>
    <name evidence="9" type="ORF">DAKH74_008760</name>
</gene>
<feature type="domain" description="GATA-type" evidence="8">
    <location>
        <begin position="74"/>
        <end position="127"/>
    </location>
</feature>
<feature type="compositionally biased region" description="Polar residues" evidence="7">
    <location>
        <begin position="296"/>
        <end position="323"/>
    </location>
</feature>
<dbReference type="GO" id="GO:0008270">
    <property type="term" value="F:zinc ion binding"/>
    <property type="evidence" value="ECO:0007669"/>
    <property type="project" value="UniProtKB-KW"/>
</dbReference>
<dbReference type="Proteomes" id="UP001377567">
    <property type="component" value="Unassembled WGS sequence"/>
</dbReference>
<feature type="region of interest" description="Disordered" evidence="7">
    <location>
        <begin position="261"/>
        <end position="346"/>
    </location>
</feature>
<accession>A0AAV5RS61</accession>
<keyword evidence="2" id="KW-0479">Metal-binding</keyword>
<dbReference type="GO" id="GO:0000122">
    <property type="term" value="P:negative regulation of transcription by RNA polymerase II"/>
    <property type="evidence" value="ECO:0007669"/>
    <property type="project" value="TreeGrafter"/>
</dbReference>
<keyword evidence="5" id="KW-0539">Nucleus</keyword>
<feature type="compositionally biased region" description="Basic and acidic residues" evidence="7">
    <location>
        <begin position="325"/>
        <end position="335"/>
    </location>
</feature>
<dbReference type="PROSITE" id="PS00344">
    <property type="entry name" value="GATA_ZN_FINGER_1"/>
    <property type="match status" value="1"/>
</dbReference>
<evidence type="ECO:0000256" key="6">
    <source>
        <dbReference type="PROSITE-ProRule" id="PRU00094"/>
    </source>
</evidence>
<dbReference type="FunFam" id="3.30.50.10:FF:000007">
    <property type="entry name" value="Nitrogen regulatory AreA, N-terminal"/>
    <property type="match status" value="1"/>
</dbReference>
<dbReference type="SMART" id="SM00401">
    <property type="entry name" value="ZnF_GATA"/>
    <property type="match status" value="1"/>
</dbReference>
<evidence type="ECO:0000256" key="1">
    <source>
        <dbReference type="ARBA" id="ARBA00004123"/>
    </source>
</evidence>
<feature type="compositionally biased region" description="Basic residues" evidence="7">
    <location>
        <begin position="150"/>
        <end position="161"/>
    </location>
</feature>
<feature type="region of interest" description="Disordered" evidence="7">
    <location>
        <begin position="127"/>
        <end position="178"/>
    </location>
</feature>
<protein>
    <submittedName>
        <fullName evidence="9">Gzf3 protein</fullName>
    </submittedName>
</protein>
<evidence type="ECO:0000259" key="8">
    <source>
        <dbReference type="PROSITE" id="PS50114"/>
    </source>
</evidence>
<dbReference type="PANTHER" id="PTHR10071">
    <property type="entry name" value="TRANSCRIPTION FACTOR GATA FAMILY MEMBER"/>
    <property type="match status" value="1"/>
</dbReference>